<dbReference type="GO" id="GO:0004476">
    <property type="term" value="F:mannose-6-phosphate isomerase activity"/>
    <property type="evidence" value="ECO:0007669"/>
    <property type="project" value="UniProtKB-EC"/>
</dbReference>
<feature type="domain" description="Phosphomannose isomerase type I helical insertion" evidence="14">
    <location>
        <begin position="164"/>
        <end position="257"/>
    </location>
</feature>
<dbReference type="PROSITE" id="PS00965">
    <property type="entry name" value="PMI_I_1"/>
    <property type="match status" value="1"/>
</dbReference>
<dbReference type="Gene3D" id="1.10.441.10">
    <property type="entry name" value="Phosphomannose Isomerase, domain 2"/>
    <property type="match status" value="1"/>
</dbReference>
<evidence type="ECO:0000256" key="10">
    <source>
        <dbReference type="RuleBase" id="RU000611"/>
    </source>
</evidence>
<dbReference type="InterPro" id="IPR016305">
    <property type="entry name" value="Mannose-6-P_Isomerase"/>
</dbReference>
<name>A0A0L0FH29_9EUKA</name>
<dbReference type="UniPathway" id="UPA00126">
    <property type="reaction ID" value="UER00423"/>
</dbReference>
<evidence type="ECO:0000256" key="11">
    <source>
        <dbReference type="RuleBase" id="RU004189"/>
    </source>
</evidence>
<dbReference type="eggNOG" id="KOG2757">
    <property type="taxonomic scope" value="Eukaryota"/>
</dbReference>
<dbReference type="InterPro" id="IPR046456">
    <property type="entry name" value="PMI_typeI_C"/>
</dbReference>
<dbReference type="InterPro" id="IPR011051">
    <property type="entry name" value="RmlC_Cupin_sf"/>
</dbReference>
<dbReference type="SUPFAM" id="SSF51182">
    <property type="entry name" value="RmlC-like cupins"/>
    <property type="match status" value="1"/>
</dbReference>
<feature type="domain" description="Phosphomannose isomerase type I catalytic" evidence="13">
    <location>
        <begin position="5"/>
        <end position="147"/>
    </location>
</feature>
<feature type="binding site" evidence="9">
    <location>
        <position position="276"/>
    </location>
    <ligand>
        <name>Zn(2+)</name>
        <dbReference type="ChEBI" id="CHEBI:29105"/>
    </ligand>
</feature>
<dbReference type="STRING" id="667725.A0A0L0FH29"/>
<dbReference type="Pfam" id="PF20512">
    <property type="entry name" value="PMI_typeI_hel"/>
    <property type="match status" value="1"/>
</dbReference>
<dbReference type="InterPro" id="IPR046458">
    <property type="entry name" value="PMI_typeI_hel"/>
</dbReference>
<accession>A0A0L0FH29</accession>
<keyword evidence="16" id="KW-1185">Reference proteome</keyword>
<evidence type="ECO:0000259" key="12">
    <source>
        <dbReference type="Pfam" id="PF01238"/>
    </source>
</evidence>
<dbReference type="GO" id="GO:0005975">
    <property type="term" value="P:carbohydrate metabolic process"/>
    <property type="evidence" value="ECO:0007669"/>
    <property type="project" value="InterPro"/>
</dbReference>
<dbReference type="PIRSF" id="PIRSF001480">
    <property type="entry name" value="Mannose-6-phosphate_isomerase"/>
    <property type="match status" value="1"/>
</dbReference>
<gene>
    <name evidence="15" type="ORF">SARC_11420</name>
</gene>
<dbReference type="InterPro" id="IPR001250">
    <property type="entry name" value="Man6P_Isoase-1"/>
</dbReference>
<comment type="catalytic activity">
    <reaction evidence="1 10">
        <text>D-mannose 6-phosphate = D-fructose 6-phosphate</text>
        <dbReference type="Rhea" id="RHEA:12356"/>
        <dbReference type="ChEBI" id="CHEBI:58735"/>
        <dbReference type="ChEBI" id="CHEBI:61527"/>
        <dbReference type="EC" id="5.3.1.8"/>
    </reaction>
</comment>
<reference evidence="15 16" key="1">
    <citation type="submission" date="2011-02" db="EMBL/GenBank/DDBJ databases">
        <title>The Genome Sequence of Sphaeroforma arctica JP610.</title>
        <authorList>
            <consortium name="The Broad Institute Genome Sequencing Platform"/>
            <person name="Russ C."/>
            <person name="Cuomo C."/>
            <person name="Young S.K."/>
            <person name="Zeng Q."/>
            <person name="Gargeya S."/>
            <person name="Alvarado L."/>
            <person name="Berlin A."/>
            <person name="Chapman S.B."/>
            <person name="Chen Z."/>
            <person name="Freedman E."/>
            <person name="Gellesch M."/>
            <person name="Goldberg J."/>
            <person name="Griggs A."/>
            <person name="Gujja S."/>
            <person name="Heilman E."/>
            <person name="Heiman D."/>
            <person name="Howarth C."/>
            <person name="Mehta T."/>
            <person name="Neiman D."/>
            <person name="Pearson M."/>
            <person name="Roberts A."/>
            <person name="Saif S."/>
            <person name="Shea T."/>
            <person name="Shenoy N."/>
            <person name="Sisk P."/>
            <person name="Stolte C."/>
            <person name="Sykes S."/>
            <person name="White J."/>
            <person name="Yandava C."/>
            <person name="Burger G."/>
            <person name="Gray M.W."/>
            <person name="Holland P.W.H."/>
            <person name="King N."/>
            <person name="Lang F.B.F."/>
            <person name="Roger A.J."/>
            <person name="Ruiz-Trillo I."/>
            <person name="Haas B."/>
            <person name="Nusbaum C."/>
            <person name="Birren B."/>
        </authorList>
    </citation>
    <scope>NUCLEOTIDE SEQUENCE [LARGE SCALE GENOMIC DNA]</scope>
    <source>
        <strain evidence="15 16">JP610</strain>
    </source>
</reference>
<dbReference type="PANTHER" id="PTHR10309">
    <property type="entry name" value="MANNOSE-6-PHOSPHATE ISOMERASE"/>
    <property type="match status" value="1"/>
</dbReference>
<organism evidence="15 16">
    <name type="scientific">Sphaeroforma arctica JP610</name>
    <dbReference type="NCBI Taxonomy" id="667725"/>
    <lineage>
        <taxon>Eukaryota</taxon>
        <taxon>Ichthyosporea</taxon>
        <taxon>Ichthyophonida</taxon>
        <taxon>Sphaeroforma</taxon>
    </lineage>
</organism>
<evidence type="ECO:0000256" key="8">
    <source>
        <dbReference type="PIRSR" id="PIRSR001480-1"/>
    </source>
</evidence>
<keyword evidence="7 10" id="KW-0413">Isomerase</keyword>
<dbReference type="PROSITE" id="PS00966">
    <property type="entry name" value="PMI_I_2"/>
    <property type="match status" value="1"/>
</dbReference>
<feature type="domain" description="Phosphomannose isomerase type I C-terminal" evidence="12">
    <location>
        <begin position="335"/>
        <end position="374"/>
    </location>
</feature>
<evidence type="ECO:0000256" key="7">
    <source>
        <dbReference type="ARBA" id="ARBA00023235"/>
    </source>
</evidence>
<sequence>MKGVLDLNCCVQGYAWGKVGSSSKVAQLAGAYDGITTNETDSYAELWMGTHPKGPATIKGTGQKLNEWLAENKWALSYSIAEKYGDLPYLFKVLSIQKALSIQAHPNKELGAILRKNNPDNYPDSNHKPEMCIALTEFAGLMGFRPLTEIVDVLANVPELRAIVGEEQSAKLKEAVDADPANAVEAGVSKNLTQQQEALKACYIQLMEASDSAVTDALAKLIPRLEAKTSRDRVEDLILTVNQDFPNDIGLFSLYFLNYVQLGPGESMFMAANEPHAYLTGDCIECMACSDNVVRAGLTPKFKDVSTLTEMLTYTYGPGQSKVLAGTTVNGNYRIFDPPIEEFTLAKVDVNAGSSYDLPVVDGPSLILVTTGAGSTGDINITPGTTLFLAAGMPLTLSATEKMTAYRAYCTL</sequence>
<evidence type="ECO:0000256" key="1">
    <source>
        <dbReference type="ARBA" id="ARBA00000757"/>
    </source>
</evidence>
<comment type="similarity">
    <text evidence="3 11">Belongs to the mannose-6-phosphate isomerase type 1 family.</text>
</comment>
<evidence type="ECO:0000256" key="6">
    <source>
        <dbReference type="ARBA" id="ARBA00022833"/>
    </source>
</evidence>
<feature type="binding site" evidence="9">
    <location>
        <position position="130"/>
    </location>
    <ligand>
        <name>Zn(2+)</name>
        <dbReference type="ChEBI" id="CHEBI:29105"/>
    </ligand>
</feature>
<dbReference type="Proteomes" id="UP000054560">
    <property type="component" value="Unassembled WGS sequence"/>
</dbReference>
<protein>
    <recommendedName>
        <fullName evidence="4 10">Mannose-6-phosphate isomerase</fullName>
        <ecNumber evidence="4 10">5.3.1.8</ecNumber>
    </recommendedName>
</protein>
<proteinExistence type="inferred from homology"/>
<evidence type="ECO:0000256" key="2">
    <source>
        <dbReference type="ARBA" id="ARBA00004666"/>
    </source>
</evidence>
<feature type="binding site" evidence="9">
    <location>
        <position position="103"/>
    </location>
    <ligand>
        <name>Zn(2+)</name>
        <dbReference type="ChEBI" id="CHEBI:29105"/>
    </ligand>
</feature>
<dbReference type="PRINTS" id="PR00714">
    <property type="entry name" value="MAN6PISMRASE"/>
</dbReference>
<dbReference type="GO" id="GO:0009298">
    <property type="term" value="P:GDP-mannose biosynthetic process"/>
    <property type="evidence" value="ECO:0007669"/>
    <property type="project" value="UniProtKB-UniPathway"/>
</dbReference>
<dbReference type="OrthoDB" id="6605218at2759"/>
<dbReference type="GO" id="GO:0005829">
    <property type="term" value="C:cytosol"/>
    <property type="evidence" value="ECO:0007669"/>
    <property type="project" value="TreeGrafter"/>
</dbReference>
<dbReference type="EC" id="5.3.1.8" evidence="4 10"/>
<dbReference type="EMBL" id="KQ243273">
    <property type="protein sequence ID" value="KNC76069.1"/>
    <property type="molecule type" value="Genomic_DNA"/>
</dbReference>
<comment type="cofactor">
    <cofactor evidence="9 10">
        <name>Zn(2+)</name>
        <dbReference type="ChEBI" id="CHEBI:29105"/>
    </cofactor>
    <text evidence="9 10">Binds 1 zinc ion per subunit.</text>
</comment>
<keyword evidence="5 9" id="KW-0479">Metal-binding</keyword>
<dbReference type="Gene3D" id="2.60.120.10">
    <property type="entry name" value="Jelly Rolls"/>
    <property type="match status" value="2"/>
</dbReference>
<dbReference type="InterPro" id="IPR014710">
    <property type="entry name" value="RmlC-like_jellyroll"/>
</dbReference>
<feature type="binding site" evidence="9">
    <location>
        <position position="105"/>
    </location>
    <ligand>
        <name>Zn(2+)</name>
        <dbReference type="ChEBI" id="CHEBI:29105"/>
    </ligand>
</feature>
<dbReference type="Pfam" id="PF01238">
    <property type="entry name" value="PMI_typeI_C"/>
    <property type="match status" value="1"/>
</dbReference>
<dbReference type="Pfam" id="PF20511">
    <property type="entry name" value="PMI_typeI_cat"/>
    <property type="match status" value="1"/>
</dbReference>
<feature type="active site" evidence="8">
    <location>
        <position position="295"/>
    </location>
</feature>
<evidence type="ECO:0000256" key="9">
    <source>
        <dbReference type="PIRSR" id="PIRSR001480-2"/>
    </source>
</evidence>
<dbReference type="RefSeq" id="XP_014149971.1">
    <property type="nucleotide sequence ID" value="XM_014294496.1"/>
</dbReference>
<dbReference type="InterPro" id="IPR018050">
    <property type="entry name" value="Pmannose_isomerase-type1_CS"/>
</dbReference>
<dbReference type="InterPro" id="IPR046457">
    <property type="entry name" value="PMI_typeI_cat"/>
</dbReference>
<dbReference type="NCBIfam" id="TIGR00218">
    <property type="entry name" value="manA"/>
    <property type="match status" value="1"/>
</dbReference>
<evidence type="ECO:0000256" key="5">
    <source>
        <dbReference type="ARBA" id="ARBA00022723"/>
    </source>
</evidence>
<dbReference type="CDD" id="cd07011">
    <property type="entry name" value="cupin_PMI_type_I_N"/>
    <property type="match status" value="1"/>
</dbReference>
<evidence type="ECO:0000313" key="16">
    <source>
        <dbReference type="Proteomes" id="UP000054560"/>
    </source>
</evidence>
<dbReference type="AlphaFoldDB" id="A0A0L0FH29"/>
<dbReference type="PANTHER" id="PTHR10309:SF0">
    <property type="entry name" value="MANNOSE-6-PHOSPHATE ISOMERASE"/>
    <property type="match status" value="1"/>
</dbReference>
<dbReference type="GeneID" id="25911924"/>
<evidence type="ECO:0000256" key="4">
    <source>
        <dbReference type="ARBA" id="ARBA00011956"/>
    </source>
</evidence>
<dbReference type="GO" id="GO:0008270">
    <property type="term" value="F:zinc ion binding"/>
    <property type="evidence" value="ECO:0007669"/>
    <property type="project" value="InterPro"/>
</dbReference>
<keyword evidence="6 9" id="KW-0862">Zinc</keyword>
<evidence type="ECO:0000256" key="3">
    <source>
        <dbReference type="ARBA" id="ARBA00010772"/>
    </source>
</evidence>
<evidence type="ECO:0000313" key="15">
    <source>
        <dbReference type="EMBL" id="KNC76069.1"/>
    </source>
</evidence>
<evidence type="ECO:0000259" key="13">
    <source>
        <dbReference type="Pfam" id="PF20511"/>
    </source>
</evidence>
<comment type="pathway">
    <text evidence="2">Nucleotide-sugar biosynthesis; GDP-alpha-D-mannose biosynthesis; alpha-D-mannose 1-phosphate from D-fructose 6-phosphate: step 1/2.</text>
</comment>
<evidence type="ECO:0000259" key="14">
    <source>
        <dbReference type="Pfam" id="PF20512"/>
    </source>
</evidence>